<dbReference type="Proteomes" id="UP000762676">
    <property type="component" value="Unassembled WGS sequence"/>
</dbReference>
<dbReference type="InterPro" id="IPR001227">
    <property type="entry name" value="Ac_transferase_dom_sf"/>
</dbReference>
<organism evidence="11 12">
    <name type="scientific">Elysia marginata</name>
    <dbReference type="NCBI Taxonomy" id="1093978"/>
    <lineage>
        <taxon>Eukaryota</taxon>
        <taxon>Metazoa</taxon>
        <taxon>Spiralia</taxon>
        <taxon>Lophotrochozoa</taxon>
        <taxon>Mollusca</taxon>
        <taxon>Gastropoda</taxon>
        <taxon>Heterobranchia</taxon>
        <taxon>Euthyneura</taxon>
        <taxon>Panpulmonata</taxon>
        <taxon>Sacoglossa</taxon>
        <taxon>Placobranchoidea</taxon>
        <taxon>Plakobranchidae</taxon>
        <taxon>Elysia</taxon>
    </lineage>
</organism>
<dbReference type="Pfam" id="PF00698">
    <property type="entry name" value="Acyl_transf_1"/>
    <property type="match status" value="1"/>
</dbReference>
<feature type="domain" description="Malonyl-CoA:ACP transacylase (MAT)" evidence="10">
    <location>
        <begin position="126"/>
        <end position="342"/>
    </location>
</feature>
<evidence type="ECO:0000256" key="9">
    <source>
        <dbReference type="SAM" id="Phobius"/>
    </source>
</evidence>
<feature type="transmembrane region" description="Helical" evidence="9">
    <location>
        <begin position="62"/>
        <end position="83"/>
    </location>
</feature>
<evidence type="ECO:0000256" key="6">
    <source>
        <dbReference type="ARBA" id="ARBA00023098"/>
    </source>
</evidence>
<dbReference type="InterPro" id="IPR016036">
    <property type="entry name" value="Malonyl_transacylase_ACP-bd"/>
</dbReference>
<evidence type="ECO:0000256" key="3">
    <source>
        <dbReference type="ARBA" id="ARBA00022832"/>
    </source>
</evidence>
<evidence type="ECO:0000313" key="12">
    <source>
        <dbReference type="Proteomes" id="UP000762676"/>
    </source>
</evidence>
<keyword evidence="9" id="KW-1133">Transmembrane helix</keyword>
<dbReference type="SMART" id="SM00827">
    <property type="entry name" value="PKS_AT"/>
    <property type="match status" value="1"/>
</dbReference>
<dbReference type="GO" id="GO:0006633">
    <property type="term" value="P:fatty acid biosynthetic process"/>
    <property type="evidence" value="ECO:0007669"/>
    <property type="project" value="UniProtKB-KW"/>
</dbReference>
<evidence type="ECO:0000256" key="2">
    <source>
        <dbReference type="ARBA" id="ARBA00022516"/>
    </source>
</evidence>
<evidence type="ECO:0000256" key="7">
    <source>
        <dbReference type="ARBA" id="ARBA00023160"/>
    </source>
</evidence>
<dbReference type="AlphaFoldDB" id="A0AAV4FHN2"/>
<comment type="caution">
    <text evidence="11">The sequence shown here is derived from an EMBL/GenBank/DDBJ whole genome shotgun (WGS) entry which is preliminary data.</text>
</comment>
<dbReference type="PANTHER" id="PTHR43775">
    <property type="entry name" value="FATTY ACID SYNTHASE"/>
    <property type="match status" value="1"/>
</dbReference>
<feature type="transmembrane region" description="Helical" evidence="9">
    <location>
        <begin position="32"/>
        <end position="55"/>
    </location>
</feature>
<keyword evidence="5" id="KW-0560">Oxidoreductase</keyword>
<dbReference type="SUPFAM" id="SSF52151">
    <property type="entry name" value="FabD/lysophospholipase-like"/>
    <property type="match status" value="1"/>
</dbReference>
<proteinExistence type="predicted"/>
<gene>
    <name evidence="11" type="ORF">ElyMa_003854100</name>
</gene>
<accession>A0AAV4FHN2</accession>
<keyword evidence="3" id="KW-0276">Fatty acid metabolism</keyword>
<dbReference type="GO" id="GO:0004312">
    <property type="term" value="F:fatty acid synthase activity"/>
    <property type="evidence" value="ECO:0007669"/>
    <property type="project" value="TreeGrafter"/>
</dbReference>
<keyword evidence="2" id="KW-0444">Lipid biosynthesis</keyword>
<dbReference type="PANTHER" id="PTHR43775:SF7">
    <property type="entry name" value="FATTY ACID SYNTHASE"/>
    <property type="match status" value="1"/>
</dbReference>
<keyword evidence="9" id="KW-0472">Membrane</keyword>
<name>A0AAV4FHN2_9GAST</name>
<dbReference type="EMBL" id="BMAT01007859">
    <property type="protein sequence ID" value="GFR72937.1"/>
    <property type="molecule type" value="Genomic_DNA"/>
</dbReference>
<protein>
    <submittedName>
        <fullName evidence="11">Fatty acid synthase-like</fullName>
    </submittedName>
</protein>
<keyword evidence="6" id="KW-0443">Lipid metabolism</keyword>
<dbReference type="InterPro" id="IPR016035">
    <property type="entry name" value="Acyl_Trfase/lysoPLipase"/>
</dbReference>
<reference evidence="11 12" key="1">
    <citation type="journal article" date="2021" name="Elife">
        <title>Chloroplast acquisition without the gene transfer in kleptoplastic sea slugs, Plakobranchus ocellatus.</title>
        <authorList>
            <person name="Maeda T."/>
            <person name="Takahashi S."/>
            <person name="Yoshida T."/>
            <person name="Shimamura S."/>
            <person name="Takaki Y."/>
            <person name="Nagai Y."/>
            <person name="Toyoda A."/>
            <person name="Suzuki Y."/>
            <person name="Arimoto A."/>
            <person name="Ishii H."/>
            <person name="Satoh N."/>
            <person name="Nishiyama T."/>
            <person name="Hasebe M."/>
            <person name="Maruyama T."/>
            <person name="Minagawa J."/>
            <person name="Obokata J."/>
            <person name="Shigenobu S."/>
        </authorList>
    </citation>
    <scope>NUCLEOTIDE SEQUENCE [LARGE SCALE GENOMIC DNA]</scope>
</reference>
<keyword evidence="1" id="KW-0596">Phosphopantetheine</keyword>
<dbReference type="SUPFAM" id="SSF55048">
    <property type="entry name" value="Probable ACP-binding domain of malonyl-CoA ACP transacylase"/>
    <property type="match status" value="1"/>
</dbReference>
<feature type="transmembrane region" description="Helical" evidence="9">
    <location>
        <begin position="5"/>
        <end position="26"/>
    </location>
</feature>
<evidence type="ECO:0000313" key="11">
    <source>
        <dbReference type="EMBL" id="GFR72937.1"/>
    </source>
</evidence>
<keyword evidence="12" id="KW-1185">Reference proteome</keyword>
<dbReference type="InterPro" id="IPR050091">
    <property type="entry name" value="PKS_NRPS_Biosynth_Enz"/>
</dbReference>
<dbReference type="Gene3D" id="3.40.366.10">
    <property type="entry name" value="Malonyl-Coenzyme A Acyl Carrier Protein, domain 2"/>
    <property type="match status" value="1"/>
</dbReference>
<evidence type="ECO:0000256" key="5">
    <source>
        <dbReference type="ARBA" id="ARBA00023002"/>
    </source>
</evidence>
<evidence type="ECO:0000256" key="4">
    <source>
        <dbReference type="ARBA" id="ARBA00022857"/>
    </source>
</evidence>
<evidence type="ECO:0000256" key="8">
    <source>
        <dbReference type="ARBA" id="ARBA00023268"/>
    </source>
</evidence>
<dbReference type="GO" id="GO:0016491">
    <property type="term" value="F:oxidoreductase activity"/>
    <property type="evidence" value="ECO:0007669"/>
    <property type="project" value="UniProtKB-KW"/>
</dbReference>
<evidence type="ECO:0000259" key="10">
    <source>
        <dbReference type="SMART" id="SM00827"/>
    </source>
</evidence>
<keyword evidence="4" id="KW-0521">NADP</keyword>
<feature type="transmembrane region" description="Helical" evidence="9">
    <location>
        <begin position="89"/>
        <end position="112"/>
    </location>
</feature>
<keyword evidence="7" id="KW-0275">Fatty acid biosynthesis</keyword>
<dbReference type="InterPro" id="IPR014043">
    <property type="entry name" value="Acyl_transferase_dom"/>
</dbReference>
<keyword evidence="8" id="KW-0511">Multifunctional enzyme</keyword>
<keyword evidence="9" id="KW-0812">Transmembrane</keyword>
<sequence length="342" mass="36614">MMIVVVVVVVVVVIAVVVIVVVVVVVEIVEVVVVVVVLVVVVVVIVSEVVLVVLVVVVVVEVVVVVVVVVIVVVVIVVVVVVVEIVEVVVVVVLVVVVLIVVVLVVVVVVIVSEKCKSKPREVWFIYAGMGSQWVGMARNLMEVQVFRKSIENSARILKPLGVDLINFLMEGTEETLRTIVNPFVCITSIQVALTDLLWSMGIQPDGIVGHSMGEVGCAYCDGCLTAEEAVLTSYWRGKCVADASLAPGKMAAVGLTWEEAKTQCPPGVVPACHNAEDSVTISGAADAMLKFMEELKGKGVFVREVNSSNVAYHSYFMEKIHGTLKAALNKVKVTVPANLEW</sequence>
<evidence type="ECO:0000256" key="1">
    <source>
        <dbReference type="ARBA" id="ARBA00022450"/>
    </source>
</evidence>